<gene>
    <name evidence="1" type="ORF">Y882_01475</name>
</gene>
<comment type="caution">
    <text evidence="1">The sequence shown here is derived from an EMBL/GenBank/DDBJ whole genome shotgun (WGS) entry which is preliminary data.</text>
</comment>
<evidence type="ECO:0000313" key="1">
    <source>
        <dbReference type="EMBL" id="KLD65869.1"/>
    </source>
</evidence>
<organism evidence="1 2">
    <name type="scientific">Dyella japonica DSM 16301</name>
    <dbReference type="NCBI Taxonomy" id="1440762"/>
    <lineage>
        <taxon>Bacteria</taxon>
        <taxon>Pseudomonadati</taxon>
        <taxon>Pseudomonadota</taxon>
        <taxon>Gammaproteobacteria</taxon>
        <taxon>Lysobacterales</taxon>
        <taxon>Rhodanobacteraceae</taxon>
        <taxon>Dyella</taxon>
    </lineage>
</organism>
<name>A0A0G9H9E7_9GAMM</name>
<sequence>MAVLVGIYLVQGDLFEIVRDGGTLWTGTWTLFRSPWMNRADWEALTSGETAACFDSPELAMQAGEEEGVAFARELQGDDGLEPMTWAPVPVTSSVPLKRACGGGRH</sequence>
<dbReference type="RefSeq" id="WP_046970086.1">
    <property type="nucleotide sequence ID" value="NZ_JPLA01000003.1"/>
</dbReference>
<dbReference type="OrthoDB" id="5955119at2"/>
<dbReference type="EMBL" id="JPLA01000003">
    <property type="protein sequence ID" value="KLD65869.1"/>
    <property type="molecule type" value="Genomic_DNA"/>
</dbReference>
<evidence type="ECO:0000313" key="2">
    <source>
        <dbReference type="Proteomes" id="UP000035481"/>
    </source>
</evidence>
<proteinExistence type="predicted"/>
<dbReference type="PATRIC" id="fig|1440762.4.peg.1957"/>
<protein>
    <submittedName>
        <fullName evidence="1">Uncharacterized protein</fullName>
    </submittedName>
</protein>
<dbReference type="AlphaFoldDB" id="A0A0G9H9E7"/>
<reference evidence="1 2" key="1">
    <citation type="journal article" date="2015" name="Antonie Van Leeuwenhoek">
        <title>A phylogenomic and molecular marker based taxonomic framework for the order Xanthomonadales: proposal to transfer the families Algiphilaceae and Solimonadaceae to the order Nevskiales ord. nov. and to create a new family within the order Xanthomonadales, the family Rhodanobacteraceae fam. nov., containing the genus Rhodanobacter and its closest relatives.</title>
        <authorList>
            <person name="Naushad S."/>
            <person name="Adeolu M."/>
            <person name="Wong S."/>
            <person name="Sohail M."/>
            <person name="Schellhorn H.E."/>
            <person name="Gupta R.S."/>
        </authorList>
    </citation>
    <scope>NUCLEOTIDE SEQUENCE [LARGE SCALE GENOMIC DNA]</scope>
    <source>
        <strain evidence="1 2">DSM 16301</strain>
    </source>
</reference>
<dbReference type="Proteomes" id="UP000035481">
    <property type="component" value="Unassembled WGS sequence"/>
</dbReference>
<accession>A0A0G9H9E7</accession>